<accession>A0AAD8AML3</accession>
<evidence type="ECO:0000313" key="7">
    <source>
        <dbReference type="Proteomes" id="UP001233999"/>
    </source>
</evidence>
<evidence type="ECO:0000256" key="2">
    <source>
        <dbReference type="ARBA" id="ARBA00022833"/>
    </source>
</evidence>
<dbReference type="InterPro" id="IPR006575">
    <property type="entry name" value="RWD_dom"/>
</dbReference>
<proteinExistence type="predicted"/>
<dbReference type="PROSITE" id="PS50908">
    <property type="entry name" value="RWD"/>
    <property type="match status" value="1"/>
</dbReference>
<evidence type="ECO:0008006" key="8">
    <source>
        <dbReference type="Google" id="ProtNLM"/>
    </source>
</evidence>
<gene>
    <name evidence="6" type="ORF">L9F63_000083</name>
</gene>
<dbReference type="GO" id="GO:0008270">
    <property type="term" value="F:zinc ion binding"/>
    <property type="evidence" value="ECO:0007669"/>
    <property type="project" value="UniProtKB-KW"/>
</dbReference>
<evidence type="ECO:0000259" key="5">
    <source>
        <dbReference type="PROSITE" id="PS50908"/>
    </source>
</evidence>
<dbReference type="Proteomes" id="UP001233999">
    <property type="component" value="Unassembled WGS sequence"/>
</dbReference>
<dbReference type="Pfam" id="PF05773">
    <property type="entry name" value="RWD"/>
    <property type="match status" value="1"/>
</dbReference>
<dbReference type="Gene3D" id="3.30.40.10">
    <property type="entry name" value="Zinc/RING finger domain, C3HC4 (zinc finger)"/>
    <property type="match status" value="1"/>
</dbReference>
<name>A0AAD8AML3_DIPPU</name>
<protein>
    <recommendedName>
        <fullName evidence="8">RWD domain-containing protein</fullName>
    </recommendedName>
</protein>
<reference evidence="6" key="2">
    <citation type="submission" date="2023-05" db="EMBL/GenBank/DDBJ databases">
        <authorList>
            <person name="Fouks B."/>
        </authorList>
    </citation>
    <scope>NUCLEOTIDE SEQUENCE</scope>
    <source>
        <strain evidence="6">Stay&amp;Tobe</strain>
        <tissue evidence="6">Testes</tissue>
    </source>
</reference>
<dbReference type="InterPro" id="IPR016135">
    <property type="entry name" value="UBQ-conjugating_enzyme/RWD"/>
</dbReference>
<organism evidence="6 7">
    <name type="scientific">Diploptera punctata</name>
    <name type="common">Pacific beetle cockroach</name>
    <dbReference type="NCBI Taxonomy" id="6984"/>
    <lineage>
        <taxon>Eukaryota</taxon>
        <taxon>Metazoa</taxon>
        <taxon>Ecdysozoa</taxon>
        <taxon>Arthropoda</taxon>
        <taxon>Hexapoda</taxon>
        <taxon>Insecta</taxon>
        <taxon>Pterygota</taxon>
        <taxon>Neoptera</taxon>
        <taxon>Polyneoptera</taxon>
        <taxon>Dictyoptera</taxon>
        <taxon>Blattodea</taxon>
        <taxon>Blaberoidea</taxon>
        <taxon>Blaberidae</taxon>
        <taxon>Diplopterinae</taxon>
        <taxon>Diploptera</taxon>
    </lineage>
</organism>
<evidence type="ECO:0000259" key="4">
    <source>
        <dbReference type="PROSITE" id="PS50089"/>
    </source>
</evidence>
<keyword evidence="1 3" id="KW-0863">Zinc-finger</keyword>
<evidence type="ECO:0000256" key="3">
    <source>
        <dbReference type="PROSITE-ProRule" id="PRU00175"/>
    </source>
</evidence>
<dbReference type="PANTHER" id="PTHR40237:SF1">
    <property type="entry name" value="LD44813P"/>
    <property type="match status" value="1"/>
</dbReference>
<sequence>MSMGLIDDELQEVRKLCENVVTGSKLISCVQTMVRVEIRRTTFKHIIVCIQFPCDYPHSPLLLELKSKTLSDKLLGGLTNICEQEAKKILGKPQVLTILKFIRNFIDENPLSCCYNEIATIKRDLSDSDELKLKQKTSSLNLKVSQGNYFFRAKVCVPEDYPENSVRLEDVETNFPPLFERFFLGHSKEISRQCIEPPLKARAKNQPPFKKSPSLQPVVSFLIVAVKQIPQESCQLCHKQCLPEDPQLAETNENADGHVERVYCSHLFHLQCLITYMKTPPFHGGKKCPKCGQRIYHDKWRVSEKIAEDRWAHKQARERELKEVAEFLE</sequence>
<evidence type="ECO:0000313" key="6">
    <source>
        <dbReference type="EMBL" id="KAJ9601791.1"/>
    </source>
</evidence>
<keyword evidence="7" id="KW-1185">Reference proteome</keyword>
<dbReference type="Gene3D" id="3.10.110.10">
    <property type="entry name" value="Ubiquitin Conjugating Enzyme"/>
    <property type="match status" value="1"/>
</dbReference>
<keyword evidence="2" id="KW-0862">Zinc</keyword>
<dbReference type="PROSITE" id="PS50089">
    <property type="entry name" value="ZF_RING_2"/>
    <property type="match status" value="1"/>
</dbReference>
<feature type="domain" description="RWD" evidence="5">
    <location>
        <begin position="8"/>
        <end position="109"/>
    </location>
</feature>
<dbReference type="PANTHER" id="PTHR40237">
    <property type="entry name" value="LD44813P"/>
    <property type="match status" value="1"/>
</dbReference>
<dbReference type="InterPro" id="IPR013083">
    <property type="entry name" value="Znf_RING/FYVE/PHD"/>
</dbReference>
<feature type="domain" description="RING-type" evidence="4">
    <location>
        <begin position="234"/>
        <end position="291"/>
    </location>
</feature>
<dbReference type="EMBL" id="JASPKZ010000003">
    <property type="protein sequence ID" value="KAJ9601791.1"/>
    <property type="molecule type" value="Genomic_DNA"/>
</dbReference>
<dbReference type="AlphaFoldDB" id="A0AAD8AML3"/>
<dbReference type="InterPro" id="IPR001841">
    <property type="entry name" value="Znf_RING"/>
</dbReference>
<keyword evidence="1 3" id="KW-0479">Metal-binding</keyword>
<dbReference type="SUPFAM" id="SSF54495">
    <property type="entry name" value="UBC-like"/>
    <property type="match status" value="1"/>
</dbReference>
<evidence type="ECO:0000256" key="1">
    <source>
        <dbReference type="ARBA" id="ARBA00022771"/>
    </source>
</evidence>
<comment type="caution">
    <text evidence="6">The sequence shown here is derived from an EMBL/GenBank/DDBJ whole genome shotgun (WGS) entry which is preliminary data.</text>
</comment>
<reference evidence="6" key="1">
    <citation type="journal article" date="2023" name="IScience">
        <title>Live-bearing cockroach genome reveals convergent evolutionary mechanisms linked to viviparity in insects and beyond.</title>
        <authorList>
            <person name="Fouks B."/>
            <person name="Harrison M.C."/>
            <person name="Mikhailova A.A."/>
            <person name="Marchal E."/>
            <person name="English S."/>
            <person name="Carruthers M."/>
            <person name="Jennings E.C."/>
            <person name="Chiamaka E.L."/>
            <person name="Frigard R.A."/>
            <person name="Pippel M."/>
            <person name="Attardo G.M."/>
            <person name="Benoit J.B."/>
            <person name="Bornberg-Bauer E."/>
            <person name="Tobe S.S."/>
        </authorList>
    </citation>
    <scope>NUCLEOTIDE SEQUENCE</scope>
    <source>
        <strain evidence="6">Stay&amp;Tobe</strain>
    </source>
</reference>
<dbReference type="SUPFAM" id="SSF57850">
    <property type="entry name" value="RING/U-box"/>
    <property type="match status" value="1"/>
</dbReference>